<protein>
    <recommendedName>
        <fullName evidence="6">SWIM-type domain-containing protein</fullName>
    </recommendedName>
</protein>
<dbReference type="GO" id="GO:0008270">
    <property type="term" value="F:zinc ion binding"/>
    <property type="evidence" value="ECO:0007669"/>
    <property type="project" value="UniProtKB-KW"/>
</dbReference>
<proteinExistence type="predicted"/>
<dbReference type="SMART" id="SM00575">
    <property type="entry name" value="ZnF_PMZ"/>
    <property type="match status" value="1"/>
</dbReference>
<keyword evidence="8" id="KW-1185">Reference proteome</keyword>
<evidence type="ECO:0000256" key="5">
    <source>
        <dbReference type="SAM" id="MobiDB-lite"/>
    </source>
</evidence>
<dbReference type="EMBL" id="CP093351">
    <property type="protein sequence ID" value="WOH15072.1"/>
    <property type="molecule type" value="Genomic_DNA"/>
</dbReference>
<keyword evidence="1" id="KW-0479">Metal-binding</keyword>
<dbReference type="Proteomes" id="UP000077755">
    <property type="component" value="Chromosome 9"/>
</dbReference>
<dbReference type="PANTHER" id="PTHR31973">
    <property type="entry name" value="POLYPROTEIN, PUTATIVE-RELATED"/>
    <property type="match status" value="1"/>
</dbReference>
<evidence type="ECO:0000256" key="2">
    <source>
        <dbReference type="ARBA" id="ARBA00022771"/>
    </source>
</evidence>
<dbReference type="InterPro" id="IPR007527">
    <property type="entry name" value="Znf_SWIM"/>
</dbReference>
<dbReference type="Pfam" id="PF04434">
    <property type="entry name" value="SWIM"/>
    <property type="match status" value="1"/>
</dbReference>
<dbReference type="InterPro" id="IPR006564">
    <property type="entry name" value="Znf_PMZ"/>
</dbReference>
<sequence>MFQELHFKLMTRIRQNREKMLATECTICPNIKLKLDKAVTASRNWQASWDGDRTYMVRQGTRSITVNLDRKTCDCRHWDLTGIPCPHAVSAIHDRRHQPIDYVSKYYSKDMYLKAYSQSISALRGEEFWEFTSACELLPPEMPTALRGRPKRLRRREEWEGGTQNKSQANMSQVPDVPDLQKYRGGKVMHCSLCKKPGHKKTTCPTRHDQQRNAQQGNDAQAENTYDQNTRVNKQSGTCRPKLPVRRPAAPGVVIKDPIPTPKTTPDLNDVLKKNKGKVSETSCTKRKDRPYWMTNCLRKKKP</sequence>
<feature type="domain" description="SWIM-type" evidence="6">
    <location>
        <begin position="64"/>
        <end position="96"/>
    </location>
</feature>
<feature type="region of interest" description="Disordered" evidence="5">
    <location>
        <begin position="142"/>
        <end position="180"/>
    </location>
</feature>
<accession>A0AAF0XXE0</accession>
<keyword evidence="3" id="KW-0862">Zinc</keyword>
<dbReference type="SUPFAM" id="SSF57756">
    <property type="entry name" value="Retrovirus zinc finger-like domains"/>
    <property type="match status" value="1"/>
</dbReference>
<reference evidence="7" key="2">
    <citation type="submission" date="2022-03" db="EMBL/GenBank/DDBJ databases">
        <title>Draft title - Genomic analysis of global carrot germplasm unveils the trajectory of domestication and the origin of high carotenoid orange carrot.</title>
        <authorList>
            <person name="Iorizzo M."/>
            <person name="Ellison S."/>
            <person name="Senalik D."/>
            <person name="Macko-Podgorni A."/>
            <person name="Grzebelus D."/>
            <person name="Bostan H."/>
            <person name="Rolling W."/>
            <person name="Curaba J."/>
            <person name="Simon P."/>
        </authorList>
    </citation>
    <scope>NUCLEOTIDE SEQUENCE</scope>
    <source>
        <tissue evidence="7">Leaf</tissue>
    </source>
</reference>
<organism evidence="7 8">
    <name type="scientific">Daucus carota subsp. sativus</name>
    <name type="common">Carrot</name>
    <dbReference type="NCBI Taxonomy" id="79200"/>
    <lineage>
        <taxon>Eukaryota</taxon>
        <taxon>Viridiplantae</taxon>
        <taxon>Streptophyta</taxon>
        <taxon>Embryophyta</taxon>
        <taxon>Tracheophyta</taxon>
        <taxon>Spermatophyta</taxon>
        <taxon>Magnoliopsida</taxon>
        <taxon>eudicotyledons</taxon>
        <taxon>Gunneridae</taxon>
        <taxon>Pentapetalae</taxon>
        <taxon>asterids</taxon>
        <taxon>campanulids</taxon>
        <taxon>Apiales</taxon>
        <taxon>Apiaceae</taxon>
        <taxon>Apioideae</taxon>
        <taxon>Scandiceae</taxon>
        <taxon>Daucinae</taxon>
        <taxon>Daucus</taxon>
        <taxon>Daucus sect. Daucus</taxon>
    </lineage>
</organism>
<dbReference type="PROSITE" id="PS50966">
    <property type="entry name" value="ZF_SWIM"/>
    <property type="match status" value="1"/>
</dbReference>
<feature type="compositionally biased region" description="Low complexity" evidence="5">
    <location>
        <begin position="255"/>
        <end position="267"/>
    </location>
</feature>
<feature type="region of interest" description="Disordered" evidence="5">
    <location>
        <begin position="198"/>
        <end position="285"/>
    </location>
</feature>
<evidence type="ECO:0000313" key="8">
    <source>
        <dbReference type="Proteomes" id="UP000077755"/>
    </source>
</evidence>
<feature type="compositionally biased region" description="Polar residues" evidence="5">
    <location>
        <begin position="162"/>
        <end position="173"/>
    </location>
</feature>
<dbReference type="PANTHER" id="PTHR31973:SF187">
    <property type="entry name" value="MUTATOR TRANSPOSASE MUDRA PROTEIN"/>
    <property type="match status" value="1"/>
</dbReference>
<evidence type="ECO:0000256" key="1">
    <source>
        <dbReference type="ARBA" id="ARBA00022723"/>
    </source>
</evidence>
<dbReference type="GO" id="GO:0003676">
    <property type="term" value="F:nucleic acid binding"/>
    <property type="evidence" value="ECO:0007669"/>
    <property type="project" value="InterPro"/>
</dbReference>
<reference evidence="7" key="1">
    <citation type="journal article" date="2016" name="Nat. Genet.">
        <title>A high-quality carrot genome assembly provides new insights into carotenoid accumulation and asterid genome evolution.</title>
        <authorList>
            <person name="Iorizzo M."/>
            <person name="Ellison S."/>
            <person name="Senalik D."/>
            <person name="Zeng P."/>
            <person name="Satapoomin P."/>
            <person name="Huang J."/>
            <person name="Bowman M."/>
            <person name="Iovene M."/>
            <person name="Sanseverino W."/>
            <person name="Cavagnaro P."/>
            <person name="Yildiz M."/>
            <person name="Macko-Podgorni A."/>
            <person name="Moranska E."/>
            <person name="Grzebelus E."/>
            <person name="Grzebelus D."/>
            <person name="Ashrafi H."/>
            <person name="Zheng Z."/>
            <person name="Cheng S."/>
            <person name="Spooner D."/>
            <person name="Van Deynze A."/>
            <person name="Simon P."/>
        </authorList>
    </citation>
    <scope>NUCLEOTIDE SEQUENCE</scope>
    <source>
        <tissue evidence="7">Leaf</tissue>
    </source>
</reference>
<dbReference type="AlphaFoldDB" id="A0AAF0XXE0"/>
<evidence type="ECO:0000313" key="7">
    <source>
        <dbReference type="EMBL" id="WOH15072.1"/>
    </source>
</evidence>
<dbReference type="InterPro" id="IPR036875">
    <property type="entry name" value="Znf_CCHC_sf"/>
</dbReference>
<gene>
    <name evidence="7" type="ORF">DCAR_0934607</name>
</gene>
<evidence type="ECO:0000259" key="6">
    <source>
        <dbReference type="PROSITE" id="PS50966"/>
    </source>
</evidence>
<keyword evidence="2 4" id="KW-0863">Zinc-finger</keyword>
<evidence type="ECO:0000256" key="3">
    <source>
        <dbReference type="ARBA" id="ARBA00022833"/>
    </source>
</evidence>
<evidence type="ECO:0000256" key="4">
    <source>
        <dbReference type="PROSITE-ProRule" id="PRU00325"/>
    </source>
</evidence>
<feature type="compositionally biased region" description="Polar residues" evidence="5">
    <location>
        <begin position="212"/>
        <end position="238"/>
    </location>
</feature>
<name>A0AAF0XXE0_DAUCS</name>